<keyword evidence="8 18" id="KW-0418">Kinase</keyword>
<keyword evidence="7" id="KW-0227">DNA damage</keyword>
<comment type="catalytic activity">
    <reaction evidence="13">
        <text>L-seryl-[protein] + ATP = O-phospho-L-seryl-[protein] + ADP + H(+)</text>
        <dbReference type="Rhea" id="RHEA:17989"/>
        <dbReference type="Rhea" id="RHEA-COMP:9863"/>
        <dbReference type="Rhea" id="RHEA-COMP:11604"/>
        <dbReference type="ChEBI" id="CHEBI:15378"/>
        <dbReference type="ChEBI" id="CHEBI:29999"/>
        <dbReference type="ChEBI" id="CHEBI:30616"/>
        <dbReference type="ChEBI" id="CHEBI:83421"/>
        <dbReference type="ChEBI" id="CHEBI:456216"/>
        <dbReference type="EC" id="2.7.11.1"/>
    </reaction>
</comment>
<dbReference type="PANTHER" id="PTHR43895">
    <property type="entry name" value="CALCIUM/CALMODULIN-DEPENDENT PROTEIN KINASE KINASE-RELATED"/>
    <property type="match status" value="1"/>
</dbReference>
<evidence type="ECO:0000256" key="4">
    <source>
        <dbReference type="ARBA" id="ARBA00022527"/>
    </source>
</evidence>
<proteinExistence type="inferred from homology"/>
<evidence type="ECO:0000256" key="2">
    <source>
        <dbReference type="ARBA" id="ARBA00010791"/>
    </source>
</evidence>
<sequence>MNTPFVEGWDIVQILGEGTFGEVKLLVNQRTRGFVAMKTVDLQNYSNALAMVKKEAAIHCRLNHPSIIKYYGQRHCKDNYYIFLEYASGGELFDRIEPDVGMPLSDARKFFKELIAGVEYLHSNGIAHRDLKPENLLLDAYGNLKISDFGLATLFSYGEKRRKLDKNCGTRPYLAPEVLSLLPYQAEPSDIWSCGIILVSMLAGELPWDMPSDNDEDYKLWKTTDYANHSPWCKLETLALSLVRKILTPTPSKRYDISQIQSHHWFKKSETSDNKKVGISVRSDNDSDDGRQCFSQPAPSAISSVTSMSLSESEIHSFSQPTQVDNLLLSSQLLTSQTISTPPNNSIQKLVKRMTRFLVCLSPEEALTNLSLFLDDLGYTWKINTPSLITITTTDQRLVFKSNVIPMNHQTLIDFRLSRGCGLEFKRHFVSIKNAMSKLISKVPFLWPTATQTEIVP</sequence>
<evidence type="ECO:0000256" key="5">
    <source>
        <dbReference type="ARBA" id="ARBA00022679"/>
    </source>
</evidence>
<keyword evidence="4 15" id="KW-0723">Serine/threonine-protein kinase</keyword>
<evidence type="ECO:0000256" key="16">
    <source>
        <dbReference type="SAM" id="MobiDB-lite"/>
    </source>
</evidence>
<dbReference type="InterPro" id="IPR000719">
    <property type="entry name" value="Prot_kinase_dom"/>
</dbReference>
<dbReference type="GO" id="GO:0007095">
    <property type="term" value="P:mitotic G2 DNA damage checkpoint signaling"/>
    <property type="evidence" value="ECO:0007669"/>
    <property type="project" value="TreeGrafter"/>
</dbReference>
<keyword evidence="6 14" id="KW-0547">Nucleotide-binding</keyword>
<evidence type="ECO:0000256" key="10">
    <source>
        <dbReference type="ARBA" id="ARBA00023242"/>
    </source>
</evidence>
<name>A0A2H8TMA4_9HEMI</name>
<dbReference type="SMART" id="SM00220">
    <property type="entry name" value="S_TKc"/>
    <property type="match status" value="1"/>
</dbReference>
<evidence type="ECO:0000259" key="17">
    <source>
        <dbReference type="PROSITE" id="PS50011"/>
    </source>
</evidence>
<evidence type="ECO:0000256" key="9">
    <source>
        <dbReference type="ARBA" id="ARBA00022840"/>
    </source>
</evidence>
<dbReference type="GO" id="GO:0004674">
    <property type="term" value="F:protein serine/threonine kinase activity"/>
    <property type="evidence" value="ECO:0007669"/>
    <property type="project" value="UniProtKB-KW"/>
</dbReference>
<gene>
    <name evidence="18" type="primary">CHEK1</name>
</gene>
<evidence type="ECO:0000256" key="13">
    <source>
        <dbReference type="ARBA" id="ARBA00048679"/>
    </source>
</evidence>
<feature type="domain" description="Protein kinase" evidence="17">
    <location>
        <begin position="9"/>
        <end position="266"/>
    </location>
</feature>
<dbReference type="InterPro" id="IPR017441">
    <property type="entry name" value="Protein_kinase_ATP_BS"/>
</dbReference>
<dbReference type="EC" id="2.7.11.1" evidence="3"/>
<evidence type="ECO:0000256" key="3">
    <source>
        <dbReference type="ARBA" id="ARBA00012513"/>
    </source>
</evidence>
<keyword evidence="10" id="KW-0539">Nucleus</keyword>
<evidence type="ECO:0000256" key="8">
    <source>
        <dbReference type="ARBA" id="ARBA00022777"/>
    </source>
</evidence>
<dbReference type="PANTHER" id="PTHR43895:SF32">
    <property type="entry name" value="SERINE_THREONINE-PROTEIN KINASE CHK1"/>
    <property type="match status" value="1"/>
</dbReference>
<feature type="region of interest" description="Disordered" evidence="16">
    <location>
        <begin position="276"/>
        <end position="298"/>
    </location>
</feature>
<dbReference type="AlphaFoldDB" id="A0A2H8TMA4"/>
<comment type="subcellular location">
    <subcellularLocation>
        <location evidence="1">Nucleus</location>
    </subcellularLocation>
</comment>
<evidence type="ECO:0000256" key="7">
    <source>
        <dbReference type="ARBA" id="ARBA00022763"/>
    </source>
</evidence>
<dbReference type="GO" id="GO:0033314">
    <property type="term" value="P:mitotic DNA replication checkpoint signaling"/>
    <property type="evidence" value="ECO:0007669"/>
    <property type="project" value="UniProtKB-ARBA"/>
</dbReference>
<dbReference type="Gene3D" id="1.10.510.10">
    <property type="entry name" value="Transferase(Phosphotransferase) domain 1"/>
    <property type="match status" value="1"/>
</dbReference>
<dbReference type="InterPro" id="IPR011009">
    <property type="entry name" value="Kinase-like_dom_sf"/>
</dbReference>
<dbReference type="FunFam" id="1.10.510.10:FF:000301">
    <property type="entry name" value="Serine/threonine-protein kinase Chk1"/>
    <property type="match status" value="1"/>
</dbReference>
<protein>
    <recommendedName>
        <fullName evidence="3">non-specific serine/threonine protein kinase</fullName>
        <ecNumber evidence="3">2.7.11.1</ecNumber>
    </recommendedName>
</protein>
<comment type="similarity">
    <text evidence="2">Belongs to the protein kinase superfamily. CAMK Ser/Thr protein kinase family. NIM1 subfamily.</text>
</comment>
<keyword evidence="9 14" id="KW-0067">ATP-binding</keyword>
<evidence type="ECO:0000256" key="14">
    <source>
        <dbReference type="PROSITE-ProRule" id="PRU10141"/>
    </source>
</evidence>
<dbReference type="GO" id="GO:0005524">
    <property type="term" value="F:ATP binding"/>
    <property type="evidence" value="ECO:0007669"/>
    <property type="project" value="UniProtKB-UniRule"/>
</dbReference>
<evidence type="ECO:0000256" key="6">
    <source>
        <dbReference type="ARBA" id="ARBA00022741"/>
    </source>
</evidence>
<organism evidence="18">
    <name type="scientific">Melanaphis sacchari</name>
    <dbReference type="NCBI Taxonomy" id="742174"/>
    <lineage>
        <taxon>Eukaryota</taxon>
        <taxon>Metazoa</taxon>
        <taxon>Ecdysozoa</taxon>
        <taxon>Arthropoda</taxon>
        <taxon>Hexapoda</taxon>
        <taxon>Insecta</taxon>
        <taxon>Pterygota</taxon>
        <taxon>Neoptera</taxon>
        <taxon>Paraneoptera</taxon>
        <taxon>Hemiptera</taxon>
        <taxon>Sternorrhyncha</taxon>
        <taxon>Aphidomorpha</taxon>
        <taxon>Aphidoidea</taxon>
        <taxon>Aphididae</taxon>
        <taxon>Aphidini</taxon>
        <taxon>Melanaphis</taxon>
    </lineage>
</organism>
<dbReference type="GO" id="GO:0005634">
    <property type="term" value="C:nucleus"/>
    <property type="evidence" value="ECO:0007669"/>
    <property type="project" value="UniProtKB-SubCell"/>
</dbReference>
<keyword evidence="11" id="KW-0131">Cell cycle</keyword>
<reference evidence="18" key="1">
    <citation type="submission" date="2017-10" db="EMBL/GenBank/DDBJ databases">
        <title>Transcriptome Assembly of Sugarcane Aphid Adults.</title>
        <authorList>
            <person name="Scully E.D."/>
            <person name="Palmer N.A."/>
            <person name="Geib S.M."/>
            <person name="Sarath G."/>
            <person name="Sattler S.E."/>
        </authorList>
    </citation>
    <scope>NUCLEOTIDE SEQUENCE</scope>
    <source>
        <tissue evidence="18">Whole body</tissue>
    </source>
</reference>
<evidence type="ECO:0000256" key="1">
    <source>
        <dbReference type="ARBA" id="ARBA00004123"/>
    </source>
</evidence>
<evidence type="ECO:0000256" key="12">
    <source>
        <dbReference type="ARBA" id="ARBA00047899"/>
    </source>
</evidence>
<dbReference type="FunFam" id="3.30.200.20:FF:000229">
    <property type="entry name" value="Serine/threonine-protein kinase Chk1"/>
    <property type="match status" value="1"/>
</dbReference>
<dbReference type="InterPro" id="IPR008271">
    <property type="entry name" value="Ser/Thr_kinase_AS"/>
</dbReference>
<dbReference type="GO" id="GO:0005737">
    <property type="term" value="C:cytoplasm"/>
    <property type="evidence" value="ECO:0007669"/>
    <property type="project" value="TreeGrafter"/>
</dbReference>
<accession>A0A2H8TMA4</accession>
<feature type="binding site" evidence="14">
    <location>
        <position position="38"/>
    </location>
    <ligand>
        <name>ATP</name>
        <dbReference type="ChEBI" id="CHEBI:30616"/>
    </ligand>
</feature>
<evidence type="ECO:0000313" key="18">
    <source>
        <dbReference type="EMBL" id="MBW15297.1"/>
    </source>
</evidence>
<dbReference type="OrthoDB" id="539158at2759"/>
<dbReference type="Pfam" id="PF00069">
    <property type="entry name" value="Pkinase"/>
    <property type="match status" value="1"/>
</dbReference>
<evidence type="ECO:0000256" key="15">
    <source>
        <dbReference type="RuleBase" id="RU000304"/>
    </source>
</evidence>
<dbReference type="EMBL" id="GFXV01003492">
    <property type="protein sequence ID" value="MBW15297.1"/>
    <property type="molecule type" value="Transcribed_RNA"/>
</dbReference>
<dbReference type="PROSITE" id="PS00108">
    <property type="entry name" value="PROTEIN_KINASE_ST"/>
    <property type="match status" value="1"/>
</dbReference>
<comment type="catalytic activity">
    <reaction evidence="12">
        <text>L-threonyl-[protein] + ATP = O-phospho-L-threonyl-[protein] + ADP + H(+)</text>
        <dbReference type="Rhea" id="RHEA:46608"/>
        <dbReference type="Rhea" id="RHEA-COMP:11060"/>
        <dbReference type="Rhea" id="RHEA-COMP:11605"/>
        <dbReference type="ChEBI" id="CHEBI:15378"/>
        <dbReference type="ChEBI" id="CHEBI:30013"/>
        <dbReference type="ChEBI" id="CHEBI:30616"/>
        <dbReference type="ChEBI" id="CHEBI:61977"/>
        <dbReference type="ChEBI" id="CHEBI:456216"/>
        <dbReference type="EC" id="2.7.11.1"/>
    </reaction>
</comment>
<dbReference type="SUPFAM" id="SSF56112">
    <property type="entry name" value="Protein kinase-like (PK-like)"/>
    <property type="match status" value="1"/>
</dbReference>
<dbReference type="PROSITE" id="PS00107">
    <property type="entry name" value="PROTEIN_KINASE_ATP"/>
    <property type="match status" value="1"/>
</dbReference>
<dbReference type="GO" id="GO:0035861">
    <property type="term" value="C:site of double-strand break"/>
    <property type="evidence" value="ECO:0007669"/>
    <property type="project" value="TreeGrafter"/>
</dbReference>
<evidence type="ECO:0000256" key="11">
    <source>
        <dbReference type="ARBA" id="ARBA00023306"/>
    </source>
</evidence>
<dbReference type="PROSITE" id="PS50011">
    <property type="entry name" value="PROTEIN_KINASE_DOM"/>
    <property type="match status" value="1"/>
</dbReference>
<keyword evidence="5" id="KW-0808">Transferase</keyword>